<dbReference type="GO" id="GO:0008360">
    <property type="term" value="P:regulation of cell shape"/>
    <property type="evidence" value="ECO:0007669"/>
    <property type="project" value="UniProtKB-KW"/>
</dbReference>
<evidence type="ECO:0000256" key="4">
    <source>
        <dbReference type="ARBA" id="ARBA00012448"/>
    </source>
</evidence>
<dbReference type="RefSeq" id="WP_245983550.1">
    <property type="nucleotide sequence ID" value="NZ_MCHY01000009.1"/>
</dbReference>
<dbReference type="AlphaFoldDB" id="A0A419SGF1"/>
<evidence type="ECO:0000313" key="17">
    <source>
        <dbReference type="EMBL" id="RKD22863.1"/>
    </source>
</evidence>
<protein>
    <recommendedName>
        <fullName evidence="4">serine-type D-Ala-D-Ala carboxypeptidase</fullName>
        <ecNumber evidence="4">3.4.16.4</ecNumber>
    </recommendedName>
</protein>
<dbReference type="GO" id="GO:0006508">
    <property type="term" value="P:proteolysis"/>
    <property type="evidence" value="ECO:0007669"/>
    <property type="project" value="UniProtKB-KW"/>
</dbReference>
<dbReference type="PRINTS" id="PR00725">
    <property type="entry name" value="DADACBPTASE1"/>
</dbReference>
<dbReference type="EMBL" id="MCHY01000009">
    <property type="protein sequence ID" value="RKD22863.1"/>
    <property type="molecule type" value="Genomic_DNA"/>
</dbReference>
<accession>A0A419SGF1</accession>
<evidence type="ECO:0000313" key="18">
    <source>
        <dbReference type="Proteomes" id="UP000284219"/>
    </source>
</evidence>
<feature type="active site" description="Proton acceptor" evidence="13">
    <location>
        <position position="69"/>
    </location>
</feature>
<dbReference type="Gene3D" id="3.40.710.10">
    <property type="entry name" value="DD-peptidase/beta-lactamase superfamily"/>
    <property type="match status" value="1"/>
</dbReference>
<keyword evidence="10" id="KW-0573">Peptidoglycan synthesis</keyword>
<dbReference type="GO" id="GO:0009002">
    <property type="term" value="F:serine-type D-Ala-D-Ala carboxypeptidase activity"/>
    <property type="evidence" value="ECO:0007669"/>
    <property type="project" value="UniProtKB-EC"/>
</dbReference>
<evidence type="ECO:0000256" key="14">
    <source>
        <dbReference type="PIRSR" id="PIRSR618044-2"/>
    </source>
</evidence>
<evidence type="ECO:0000256" key="2">
    <source>
        <dbReference type="ARBA" id="ARBA00004752"/>
    </source>
</evidence>
<keyword evidence="5" id="KW-0121">Carboxypeptidase</keyword>
<evidence type="ECO:0000256" key="7">
    <source>
        <dbReference type="ARBA" id="ARBA00022729"/>
    </source>
</evidence>
<dbReference type="InterPro" id="IPR012907">
    <property type="entry name" value="Peptidase_S11_C"/>
</dbReference>
<evidence type="ECO:0000256" key="12">
    <source>
        <dbReference type="ARBA" id="ARBA00034000"/>
    </source>
</evidence>
<dbReference type="Gene3D" id="2.60.410.10">
    <property type="entry name" value="D-Ala-D-Ala carboxypeptidase, C-terminal domain"/>
    <property type="match status" value="1"/>
</dbReference>
<keyword evidence="8" id="KW-0378">Hydrolase</keyword>
<dbReference type="UniPathway" id="UPA00219"/>
<dbReference type="InterPro" id="IPR018044">
    <property type="entry name" value="Peptidase_S11"/>
</dbReference>
<gene>
    <name evidence="17" type="ORF">BEP19_11535</name>
</gene>
<dbReference type="SMART" id="SM00936">
    <property type="entry name" value="PBP5_C"/>
    <property type="match status" value="1"/>
</dbReference>
<comment type="similarity">
    <text evidence="3 15">Belongs to the peptidase S11 family.</text>
</comment>
<evidence type="ECO:0000259" key="16">
    <source>
        <dbReference type="SMART" id="SM00936"/>
    </source>
</evidence>
<dbReference type="PANTHER" id="PTHR21581">
    <property type="entry name" value="D-ALANYL-D-ALANINE CARBOXYPEPTIDASE"/>
    <property type="match status" value="1"/>
</dbReference>
<dbReference type="GO" id="GO:0071555">
    <property type="term" value="P:cell wall organization"/>
    <property type="evidence" value="ECO:0007669"/>
    <property type="project" value="UniProtKB-KW"/>
</dbReference>
<keyword evidence="6" id="KW-0645">Protease</keyword>
<evidence type="ECO:0000256" key="13">
    <source>
        <dbReference type="PIRSR" id="PIRSR618044-1"/>
    </source>
</evidence>
<comment type="caution">
    <text evidence="17">The sequence shown here is derived from an EMBL/GenBank/DDBJ whole genome shotgun (WGS) entry which is preliminary data.</text>
</comment>
<dbReference type="GO" id="GO:0009252">
    <property type="term" value="P:peptidoglycan biosynthetic process"/>
    <property type="evidence" value="ECO:0007669"/>
    <property type="project" value="UniProtKB-UniPathway"/>
</dbReference>
<proteinExistence type="inferred from homology"/>
<keyword evidence="7" id="KW-0732">Signal</keyword>
<dbReference type="Proteomes" id="UP000284219">
    <property type="component" value="Unassembled WGS sequence"/>
</dbReference>
<dbReference type="SUPFAM" id="SSF56601">
    <property type="entry name" value="beta-lactamase/transpeptidase-like"/>
    <property type="match status" value="1"/>
</dbReference>
<keyword evidence="9" id="KW-0133">Cell shape</keyword>
<organism evidence="17 18">
    <name type="scientific">Ammoniphilus oxalaticus</name>
    <dbReference type="NCBI Taxonomy" id="66863"/>
    <lineage>
        <taxon>Bacteria</taxon>
        <taxon>Bacillati</taxon>
        <taxon>Bacillota</taxon>
        <taxon>Bacilli</taxon>
        <taxon>Bacillales</taxon>
        <taxon>Paenibacillaceae</taxon>
        <taxon>Aneurinibacillus group</taxon>
        <taxon>Ammoniphilus</taxon>
    </lineage>
</organism>
<dbReference type="Pfam" id="PF00768">
    <property type="entry name" value="Peptidase_S11"/>
    <property type="match status" value="1"/>
</dbReference>
<comment type="pathway">
    <text evidence="2">Cell wall biogenesis; peptidoglycan biosynthesis.</text>
</comment>
<feature type="active site" description="Acyl-ester intermediate" evidence="13">
    <location>
        <position position="66"/>
    </location>
</feature>
<evidence type="ECO:0000256" key="5">
    <source>
        <dbReference type="ARBA" id="ARBA00022645"/>
    </source>
</evidence>
<feature type="active site" evidence="13">
    <location>
        <position position="129"/>
    </location>
</feature>
<sequence>MNGSRKWIASVLSFTLLFLFTIIPGNRTEAAPSGINLEVRSAIMIEATTGRILYKMNEDVALPPASMTKMMTELLVMEYIEEGKISWDDPVQTSEYGHYMGKYGGSRVFLAMGEVRTVRELYEAMAIYSANDATVMLAEHIAGTEENFVKMMNQKAVEIGMEHSHFLTSSGYPASELGEYRPNIEGDHVMSAKDSAILAREIINKYPEALEISKIPKKVFREGEANSLMMPNWNWMLPGLVYHFDGVDGLKTGHTNEAKYCFTGTGVRNGMRVITVVMGAESEAKRFGETRKLMTYGFNNYSLETLTPKGQPIEGAEEATVKKGKRLNVAVAPEKDVVFPLHTNEKDQYEVAVQLEEVIAPIEKGQPIGKVTVQYTGEDDPVEYISSEDEGAAVNLVAEADVDKASWIRLFFRAIKNFIGGIFGGIVDKITGLF</sequence>
<keyword evidence="18" id="KW-1185">Reference proteome</keyword>
<dbReference type="PANTHER" id="PTHR21581:SF11">
    <property type="entry name" value="D-ALANYL-D-ALANINE CARBOXYPEPTIDASE DACA"/>
    <property type="match status" value="1"/>
</dbReference>
<dbReference type="EC" id="3.4.16.4" evidence="4"/>
<evidence type="ECO:0000256" key="15">
    <source>
        <dbReference type="RuleBase" id="RU004016"/>
    </source>
</evidence>
<evidence type="ECO:0000256" key="1">
    <source>
        <dbReference type="ARBA" id="ARBA00003217"/>
    </source>
</evidence>
<dbReference type="Pfam" id="PF07943">
    <property type="entry name" value="PBP5_C"/>
    <property type="match status" value="1"/>
</dbReference>
<keyword evidence="11" id="KW-0961">Cell wall biogenesis/degradation</keyword>
<evidence type="ECO:0000256" key="3">
    <source>
        <dbReference type="ARBA" id="ARBA00007164"/>
    </source>
</evidence>
<reference evidence="17 18" key="1">
    <citation type="submission" date="2016-08" db="EMBL/GenBank/DDBJ databases">
        <title>Novel Firmicute Genomes.</title>
        <authorList>
            <person name="Poppleton D.I."/>
            <person name="Gribaldo S."/>
        </authorList>
    </citation>
    <scope>NUCLEOTIDE SEQUENCE [LARGE SCALE GENOMIC DNA]</scope>
    <source>
        <strain evidence="17 18">RAOx-1</strain>
    </source>
</reference>
<dbReference type="InterPro" id="IPR012338">
    <property type="entry name" value="Beta-lactam/transpept-like"/>
</dbReference>
<dbReference type="InterPro" id="IPR037167">
    <property type="entry name" value="Peptidase_S11_C_sf"/>
</dbReference>
<dbReference type="InterPro" id="IPR015956">
    <property type="entry name" value="Peniciliin-bd_prot_C_sf"/>
</dbReference>
<feature type="binding site" evidence="14">
    <location>
        <position position="251"/>
    </location>
    <ligand>
        <name>substrate</name>
    </ligand>
</feature>
<evidence type="ECO:0000256" key="8">
    <source>
        <dbReference type="ARBA" id="ARBA00022801"/>
    </source>
</evidence>
<evidence type="ECO:0000256" key="11">
    <source>
        <dbReference type="ARBA" id="ARBA00023316"/>
    </source>
</evidence>
<comment type="function">
    <text evidence="1">Removes C-terminal D-alanyl residues from sugar-peptide cell wall precursors.</text>
</comment>
<feature type="domain" description="Peptidase S11 D-Ala-D-Ala carboxypeptidase A C-terminal" evidence="16">
    <location>
        <begin position="301"/>
        <end position="404"/>
    </location>
</feature>
<evidence type="ECO:0000256" key="9">
    <source>
        <dbReference type="ARBA" id="ARBA00022960"/>
    </source>
</evidence>
<dbReference type="SUPFAM" id="SSF69189">
    <property type="entry name" value="Penicillin-binding protein associated domain"/>
    <property type="match status" value="1"/>
</dbReference>
<name>A0A419SGF1_9BACL</name>
<comment type="catalytic activity">
    <reaction evidence="12">
        <text>Preferential cleavage: (Ac)2-L-Lys-D-Ala-|-D-Ala. Also transpeptidation of peptidyl-alanyl moieties that are N-acyl substituents of D-alanine.</text>
        <dbReference type="EC" id="3.4.16.4"/>
    </reaction>
</comment>
<dbReference type="InterPro" id="IPR001967">
    <property type="entry name" value="Peptidase_S11_N"/>
</dbReference>
<evidence type="ECO:0000256" key="6">
    <source>
        <dbReference type="ARBA" id="ARBA00022670"/>
    </source>
</evidence>
<evidence type="ECO:0000256" key="10">
    <source>
        <dbReference type="ARBA" id="ARBA00022984"/>
    </source>
</evidence>